<feature type="binding site" evidence="6">
    <location>
        <begin position="30"/>
        <end position="37"/>
    </location>
    <ligand>
        <name>ATP</name>
        <dbReference type="ChEBI" id="CHEBI:30616"/>
    </ligand>
</feature>
<evidence type="ECO:0000313" key="10">
    <source>
        <dbReference type="Proteomes" id="UP000612362"/>
    </source>
</evidence>
<dbReference type="Pfam" id="PF13476">
    <property type="entry name" value="AAA_23"/>
    <property type="match status" value="1"/>
</dbReference>
<dbReference type="PROSITE" id="PS00617">
    <property type="entry name" value="RECF_1"/>
    <property type="match status" value="1"/>
</dbReference>
<keyword evidence="1 6" id="KW-0963">Cytoplasm</keyword>
<dbReference type="PANTHER" id="PTHR32182">
    <property type="entry name" value="DNA REPLICATION AND REPAIR PROTEIN RECF"/>
    <property type="match status" value="1"/>
</dbReference>
<proteinExistence type="inferred from homology"/>
<keyword evidence="10" id="KW-1185">Reference proteome</keyword>
<gene>
    <name evidence="6 9" type="primary">recF</name>
    <name evidence="9" type="ORF">KSX_27960</name>
</gene>
<accession>A0A8J3I0W3</accession>
<dbReference type="GO" id="GO:0000731">
    <property type="term" value="P:DNA synthesis involved in DNA repair"/>
    <property type="evidence" value="ECO:0007669"/>
    <property type="project" value="TreeGrafter"/>
</dbReference>
<comment type="similarity">
    <text evidence="6 7">Belongs to the RecF family.</text>
</comment>
<keyword evidence="3 6" id="KW-0547">Nucleotide-binding</keyword>
<dbReference type="SUPFAM" id="SSF52540">
    <property type="entry name" value="P-loop containing nucleoside triphosphate hydrolases"/>
    <property type="match status" value="1"/>
</dbReference>
<dbReference type="Gene3D" id="1.20.1050.90">
    <property type="entry name" value="RecF/RecN/SMC, N-terminal domain"/>
    <property type="match status" value="1"/>
</dbReference>
<keyword evidence="5 6" id="KW-0238">DNA-binding</keyword>
<evidence type="ECO:0000256" key="4">
    <source>
        <dbReference type="ARBA" id="ARBA00022840"/>
    </source>
</evidence>
<dbReference type="Proteomes" id="UP000612362">
    <property type="component" value="Unassembled WGS sequence"/>
</dbReference>
<dbReference type="GO" id="GO:0005524">
    <property type="term" value="F:ATP binding"/>
    <property type="evidence" value="ECO:0007669"/>
    <property type="project" value="UniProtKB-UniRule"/>
</dbReference>
<dbReference type="PROSITE" id="PS00618">
    <property type="entry name" value="RECF_2"/>
    <property type="match status" value="1"/>
</dbReference>
<keyword evidence="4 6" id="KW-0067">ATP-binding</keyword>
<keyword evidence="6 7" id="KW-0234">DNA repair</keyword>
<evidence type="ECO:0000313" key="9">
    <source>
        <dbReference type="EMBL" id="GHO44633.1"/>
    </source>
</evidence>
<evidence type="ECO:0000256" key="1">
    <source>
        <dbReference type="ARBA" id="ARBA00022490"/>
    </source>
</evidence>
<dbReference type="NCBIfam" id="TIGR00611">
    <property type="entry name" value="recf"/>
    <property type="match status" value="1"/>
</dbReference>
<sequence>MYLSHLTLSNFRNYEQLEISLGQGLFIFYGENAQGKTNLLEAVSMLATATSFHASSDREVVNWQASDHVSHLKGRIARPEDDVQVEVIVFDPTPPTFAGNWNTPSPPKSLELPANTPRKRLKLNGVPRRTIDVIGQMKVVLFAPVDLHLVDGSPEERRRFLDRALCQINPHYCQAIVRYRKVVTQRAALLKRIRDHHEDPSLLDYLDDQLAQLANQIMYERNRMIEALNQLANPLQEAISGGREQLKLVYRPSFKLDEAWSLPEAQQQYIKQLHALRRKETLQGVCLLGPHRDDLEFLVNGVNMLSYGSRGQQRTAALSAKLAELAFMRAMTGDEPVLLLDDVFSELDQMRRQYLLQEVFRHQQVLLTATDLDDFPPEISEKAHIYRVEHGKITLPTGPLP</sequence>
<dbReference type="GO" id="GO:0016887">
    <property type="term" value="F:ATP hydrolysis activity"/>
    <property type="evidence" value="ECO:0007669"/>
    <property type="project" value="InterPro"/>
</dbReference>
<evidence type="ECO:0000256" key="7">
    <source>
        <dbReference type="RuleBase" id="RU000578"/>
    </source>
</evidence>
<evidence type="ECO:0000256" key="6">
    <source>
        <dbReference type="HAMAP-Rule" id="MF_00365"/>
    </source>
</evidence>
<dbReference type="PANTHER" id="PTHR32182:SF0">
    <property type="entry name" value="DNA REPLICATION AND REPAIR PROTEIN RECF"/>
    <property type="match status" value="1"/>
</dbReference>
<organism evidence="9 10">
    <name type="scientific">Ktedonospora formicarum</name>
    <dbReference type="NCBI Taxonomy" id="2778364"/>
    <lineage>
        <taxon>Bacteria</taxon>
        <taxon>Bacillati</taxon>
        <taxon>Chloroflexota</taxon>
        <taxon>Ktedonobacteria</taxon>
        <taxon>Ktedonobacterales</taxon>
        <taxon>Ktedonobacteraceae</taxon>
        <taxon>Ktedonospora</taxon>
    </lineage>
</organism>
<comment type="subcellular location">
    <subcellularLocation>
        <location evidence="6 7">Cytoplasm</location>
    </subcellularLocation>
</comment>
<evidence type="ECO:0000256" key="5">
    <source>
        <dbReference type="ARBA" id="ARBA00023125"/>
    </source>
</evidence>
<evidence type="ECO:0000256" key="2">
    <source>
        <dbReference type="ARBA" id="ARBA00022705"/>
    </source>
</evidence>
<dbReference type="GO" id="GO:0006260">
    <property type="term" value="P:DNA replication"/>
    <property type="evidence" value="ECO:0007669"/>
    <property type="project" value="UniProtKB-UniRule"/>
</dbReference>
<dbReference type="RefSeq" id="WP_220194013.1">
    <property type="nucleotide sequence ID" value="NZ_BNJF01000001.1"/>
</dbReference>
<dbReference type="GO" id="GO:0006302">
    <property type="term" value="P:double-strand break repair"/>
    <property type="evidence" value="ECO:0007669"/>
    <property type="project" value="InterPro"/>
</dbReference>
<dbReference type="InterPro" id="IPR018078">
    <property type="entry name" value="DNA-binding_RecF_CS"/>
</dbReference>
<dbReference type="GO" id="GO:0005737">
    <property type="term" value="C:cytoplasm"/>
    <property type="evidence" value="ECO:0007669"/>
    <property type="project" value="UniProtKB-SubCell"/>
</dbReference>
<evidence type="ECO:0000259" key="8">
    <source>
        <dbReference type="Pfam" id="PF13476"/>
    </source>
</evidence>
<dbReference type="InterPro" id="IPR027417">
    <property type="entry name" value="P-loop_NTPase"/>
</dbReference>
<keyword evidence="6 7" id="KW-0227">DNA damage</keyword>
<dbReference type="GO" id="GO:0009432">
    <property type="term" value="P:SOS response"/>
    <property type="evidence" value="ECO:0007669"/>
    <property type="project" value="UniProtKB-UniRule"/>
</dbReference>
<feature type="domain" description="Rad50/SbcC-type AAA" evidence="8">
    <location>
        <begin position="6"/>
        <end position="55"/>
    </location>
</feature>
<name>A0A8J3I0W3_9CHLR</name>
<evidence type="ECO:0000256" key="3">
    <source>
        <dbReference type="ARBA" id="ARBA00022741"/>
    </source>
</evidence>
<dbReference type="EMBL" id="BNJF01000001">
    <property type="protein sequence ID" value="GHO44633.1"/>
    <property type="molecule type" value="Genomic_DNA"/>
</dbReference>
<dbReference type="InterPro" id="IPR038729">
    <property type="entry name" value="Rad50/SbcC_AAA"/>
</dbReference>
<dbReference type="InterPro" id="IPR042174">
    <property type="entry name" value="RecF_2"/>
</dbReference>
<reference evidence="9" key="1">
    <citation type="submission" date="2020-10" db="EMBL/GenBank/DDBJ databases">
        <title>Taxonomic study of unclassified bacteria belonging to the class Ktedonobacteria.</title>
        <authorList>
            <person name="Yabe S."/>
            <person name="Wang C.M."/>
            <person name="Zheng Y."/>
            <person name="Sakai Y."/>
            <person name="Cavaletti L."/>
            <person name="Monciardini P."/>
            <person name="Donadio S."/>
        </authorList>
    </citation>
    <scope>NUCLEOTIDE SEQUENCE</scope>
    <source>
        <strain evidence="9">SOSP1-1</strain>
    </source>
</reference>
<dbReference type="AlphaFoldDB" id="A0A8J3I0W3"/>
<keyword evidence="6 7" id="KW-0742">SOS response</keyword>
<dbReference type="InterPro" id="IPR001238">
    <property type="entry name" value="DNA-binding_RecF"/>
</dbReference>
<dbReference type="HAMAP" id="MF_00365">
    <property type="entry name" value="RecF"/>
    <property type="match status" value="1"/>
</dbReference>
<protein>
    <recommendedName>
        <fullName evidence="6 7">DNA replication and repair protein RecF</fullName>
    </recommendedName>
</protein>
<keyword evidence="2 6" id="KW-0235">DNA replication</keyword>
<comment type="function">
    <text evidence="6 7">The RecF protein is involved in DNA metabolism; it is required for DNA replication and normal SOS inducibility. RecF binds preferentially to single-stranded, linear DNA. It also seems to bind ATP.</text>
</comment>
<dbReference type="Gene3D" id="3.40.50.300">
    <property type="entry name" value="P-loop containing nucleotide triphosphate hydrolases"/>
    <property type="match status" value="1"/>
</dbReference>
<comment type="caution">
    <text evidence="9">The sequence shown here is derived from an EMBL/GenBank/DDBJ whole genome shotgun (WGS) entry which is preliminary data.</text>
</comment>
<dbReference type="GO" id="GO:0003697">
    <property type="term" value="F:single-stranded DNA binding"/>
    <property type="evidence" value="ECO:0007669"/>
    <property type="project" value="UniProtKB-UniRule"/>
</dbReference>